<dbReference type="InterPro" id="IPR000281">
    <property type="entry name" value="HTH_RpiR"/>
</dbReference>
<dbReference type="EMBL" id="AODF01000021">
    <property type="protein sequence ID" value="EUJ30742.1"/>
    <property type="molecule type" value="Genomic_DNA"/>
</dbReference>
<dbReference type="PANTHER" id="PTHR30514">
    <property type="entry name" value="GLUCOKINASE"/>
    <property type="match status" value="1"/>
</dbReference>
<dbReference type="Proteomes" id="UP000019249">
    <property type="component" value="Unassembled WGS sequence"/>
</dbReference>
<reference evidence="2 3" key="1">
    <citation type="journal article" date="2014" name="Int. J. Syst. Evol. Microbiol.">
        <title>Listeria floridensis sp. nov., Listeria aquatica sp. nov., Listeria cornellensis sp. nov., Listeria riparia sp. nov. and Listeria grandensis sp. nov., from agricultural and natural environments.</title>
        <authorList>
            <person name="den Bakker H.C."/>
            <person name="Warchocki S."/>
            <person name="Wright E.M."/>
            <person name="Allred A.F."/>
            <person name="Ahlstrom C."/>
            <person name="Manuel C.S."/>
            <person name="Stasiewicz M.J."/>
            <person name="Burrell A."/>
            <person name="Roof S."/>
            <person name="Strawn L."/>
            <person name="Fortes E.D."/>
            <person name="Nightingale K.K."/>
            <person name="Kephart D."/>
            <person name="Wiedmann M."/>
        </authorList>
    </citation>
    <scope>NUCLEOTIDE SEQUENCE [LARGE SCALE GENOMIC DNA]</scope>
    <source>
        <strain evidence="2 3">FSL S10-1187</strain>
    </source>
</reference>
<dbReference type="InterPro" id="IPR036388">
    <property type="entry name" value="WH-like_DNA-bd_sf"/>
</dbReference>
<dbReference type="SUPFAM" id="SSF46689">
    <property type="entry name" value="Homeodomain-like"/>
    <property type="match status" value="1"/>
</dbReference>
<sequence>MLEKIATIRNLSDSDEALRSFVFKYPEKASTCSARAMAAAIPCSPSTVTRFVKKCGFHAYHDFQLYIKNEVSEIMESSMTGHVFFGTDFC</sequence>
<evidence type="ECO:0000313" key="3">
    <source>
        <dbReference type="Proteomes" id="UP000019249"/>
    </source>
</evidence>
<dbReference type="InterPro" id="IPR047640">
    <property type="entry name" value="RpiR-like"/>
</dbReference>
<dbReference type="Pfam" id="PF01418">
    <property type="entry name" value="HTH_6"/>
    <property type="match status" value="1"/>
</dbReference>
<keyword evidence="3" id="KW-1185">Reference proteome</keyword>
<gene>
    <name evidence="2" type="ORF">MFLO_10089</name>
</gene>
<comment type="caution">
    <text evidence="2">The sequence shown here is derived from an EMBL/GenBank/DDBJ whole genome shotgun (WGS) entry which is preliminary data.</text>
</comment>
<dbReference type="Gene3D" id="1.10.10.10">
    <property type="entry name" value="Winged helix-like DNA-binding domain superfamily/Winged helix DNA-binding domain"/>
    <property type="match status" value="1"/>
</dbReference>
<dbReference type="PANTHER" id="PTHR30514:SF1">
    <property type="entry name" value="HTH-TYPE TRANSCRIPTIONAL REGULATOR HEXR-RELATED"/>
    <property type="match status" value="1"/>
</dbReference>
<organism evidence="2 3">
    <name type="scientific">Listeria floridensis FSL S10-1187</name>
    <dbReference type="NCBI Taxonomy" id="1265817"/>
    <lineage>
        <taxon>Bacteria</taxon>
        <taxon>Bacillati</taxon>
        <taxon>Bacillota</taxon>
        <taxon>Bacilli</taxon>
        <taxon>Bacillales</taxon>
        <taxon>Listeriaceae</taxon>
        <taxon>Listeria</taxon>
    </lineage>
</organism>
<dbReference type="RefSeq" id="WP_206538326.1">
    <property type="nucleotide sequence ID" value="NZ_AODF01000021.1"/>
</dbReference>
<accession>A0ABN0RE25</accession>
<protein>
    <recommendedName>
        <fullName evidence="1">HTH rpiR-type domain-containing protein</fullName>
    </recommendedName>
</protein>
<feature type="domain" description="HTH rpiR-type" evidence="1">
    <location>
        <begin position="1"/>
        <end position="74"/>
    </location>
</feature>
<evidence type="ECO:0000259" key="1">
    <source>
        <dbReference type="PROSITE" id="PS51071"/>
    </source>
</evidence>
<proteinExistence type="predicted"/>
<dbReference type="PROSITE" id="PS51071">
    <property type="entry name" value="HTH_RPIR"/>
    <property type="match status" value="1"/>
</dbReference>
<evidence type="ECO:0000313" key="2">
    <source>
        <dbReference type="EMBL" id="EUJ30742.1"/>
    </source>
</evidence>
<dbReference type="InterPro" id="IPR009057">
    <property type="entry name" value="Homeodomain-like_sf"/>
</dbReference>
<name>A0ABN0RE25_9LIST</name>